<evidence type="ECO:0000313" key="3">
    <source>
        <dbReference type="Proteomes" id="UP000037109"/>
    </source>
</evidence>
<dbReference type="GO" id="GO:0016787">
    <property type="term" value="F:hydrolase activity"/>
    <property type="evidence" value="ECO:0007669"/>
    <property type="project" value="UniProtKB-KW"/>
</dbReference>
<dbReference type="Proteomes" id="UP000037109">
    <property type="component" value="Unassembled WGS sequence"/>
</dbReference>
<protein>
    <submittedName>
        <fullName evidence="2">Hydrolase</fullName>
    </submittedName>
</protein>
<dbReference type="STRING" id="1459.AF332_26840"/>
<reference evidence="3" key="1">
    <citation type="submission" date="2015-07" db="EMBL/GenBank/DDBJ databases">
        <title>Fjat-10036 dsm4.</title>
        <authorList>
            <person name="Liu B."/>
            <person name="Wang J."/>
            <person name="Zhu Y."/>
            <person name="Liu G."/>
            <person name="Chen Q."/>
            <person name="Chen Z."/>
            <person name="Lan J."/>
            <person name="Che J."/>
            <person name="Ge C."/>
            <person name="Shi H."/>
            <person name="Pan Z."/>
            <person name="Liu X."/>
        </authorList>
    </citation>
    <scope>NUCLEOTIDE SEQUENCE [LARGE SCALE GENOMIC DNA]</scope>
    <source>
        <strain evidence="3">DSM 4</strain>
    </source>
</reference>
<dbReference type="RefSeq" id="WP_053437439.1">
    <property type="nucleotide sequence ID" value="NZ_LGUF01000007.1"/>
</dbReference>
<dbReference type="EMBL" id="LGUF01000007">
    <property type="protein sequence ID" value="KON90067.1"/>
    <property type="molecule type" value="Genomic_DNA"/>
</dbReference>
<dbReference type="AlphaFoldDB" id="A0A0M0GKP8"/>
<comment type="caution">
    <text evidence="2">The sequence shown here is derived from an EMBL/GenBank/DDBJ whole genome shotgun (WGS) entry which is preliminary data.</text>
</comment>
<dbReference type="InterPro" id="IPR050266">
    <property type="entry name" value="AB_hydrolase_sf"/>
</dbReference>
<feature type="domain" description="AB hydrolase-1" evidence="1">
    <location>
        <begin position="13"/>
        <end position="236"/>
    </location>
</feature>
<dbReference type="PATRIC" id="fig|1459.3.peg.5905"/>
<keyword evidence="2" id="KW-0378">Hydrolase</keyword>
<evidence type="ECO:0000259" key="1">
    <source>
        <dbReference type="Pfam" id="PF00561"/>
    </source>
</evidence>
<keyword evidence="3" id="KW-1185">Reference proteome</keyword>
<proteinExistence type="predicted"/>
<dbReference type="OrthoDB" id="9808398at2"/>
<dbReference type="PRINTS" id="PR00111">
    <property type="entry name" value="ABHYDROLASE"/>
</dbReference>
<evidence type="ECO:0000313" key="2">
    <source>
        <dbReference type="EMBL" id="KON90067.1"/>
    </source>
</evidence>
<dbReference type="InterPro" id="IPR029058">
    <property type="entry name" value="AB_hydrolase_fold"/>
</dbReference>
<dbReference type="InterPro" id="IPR000073">
    <property type="entry name" value="AB_hydrolase_1"/>
</dbReference>
<dbReference type="Gene3D" id="3.40.50.1820">
    <property type="entry name" value="alpha/beta hydrolase"/>
    <property type="match status" value="1"/>
</dbReference>
<sequence length="250" mass="28429">MDLYFEITGNGHPVVLIHSGGTDLRLWTFLAPLLSKKYKVIAFDGRGAGKSPSPLKDTNYVEDVLTLMDYLELKQATIIGHSMGGQIATDFALNYPERVSKLVLLAPSLTGFPYSKEFEEYHIKISDAAPNIDKMLELALDSPNYQVVIDSPQKALNVQMLRHHFGRMLKWPADFSIKWPQPSAKERLEELNPETLFILGNKDLADNYRVSNCFRKVSNIHFIEIQDADHMLPLTHSEDLYQEITAFMED</sequence>
<accession>A0A0M0GKP8</accession>
<organism evidence="2 3">
    <name type="scientific">Sporosarcina globispora</name>
    <name type="common">Bacillus globisporus</name>
    <dbReference type="NCBI Taxonomy" id="1459"/>
    <lineage>
        <taxon>Bacteria</taxon>
        <taxon>Bacillati</taxon>
        <taxon>Bacillota</taxon>
        <taxon>Bacilli</taxon>
        <taxon>Bacillales</taxon>
        <taxon>Caryophanaceae</taxon>
        <taxon>Sporosarcina</taxon>
    </lineage>
</organism>
<gene>
    <name evidence="2" type="ORF">AF332_26840</name>
</gene>
<dbReference type="SUPFAM" id="SSF53474">
    <property type="entry name" value="alpha/beta-Hydrolases"/>
    <property type="match status" value="1"/>
</dbReference>
<dbReference type="Pfam" id="PF00561">
    <property type="entry name" value="Abhydrolase_1"/>
    <property type="match status" value="1"/>
</dbReference>
<dbReference type="PANTHER" id="PTHR43798">
    <property type="entry name" value="MONOACYLGLYCEROL LIPASE"/>
    <property type="match status" value="1"/>
</dbReference>
<name>A0A0M0GKP8_SPOGL</name>